<dbReference type="SMART" id="SM00050">
    <property type="entry name" value="DISIN"/>
    <property type="match status" value="1"/>
</dbReference>
<evidence type="ECO:0000313" key="5">
    <source>
        <dbReference type="EMBL" id="GIY52330.1"/>
    </source>
</evidence>
<dbReference type="Gene3D" id="3.40.390.10">
    <property type="entry name" value="Collagenase (Catalytic Domain)"/>
    <property type="match status" value="1"/>
</dbReference>
<dbReference type="Gene3D" id="4.10.70.10">
    <property type="entry name" value="Disintegrin domain"/>
    <property type="match status" value="1"/>
</dbReference>
<dbReference type="InterPro" id="IPR001590">
    <property type="entry name" value="Peptidase_M12B"/>
</dbReference>
<name>A0AAV4U3L6_9ARAC</name>
<dbReference type="SUPFAM" id="SSF55486">
    <property type="entry name" value="Metalloproteases ('zincins'), catalytic domain"/>
    <property type="match status" value="1"/>
</dbReference>
<dbReference type="GO" id="GO:0005886">
    <property type="term" value="C:plasma membrane"/>
    <property type="evidence" value="ECO:0007669"/>
    <property type="project" value="TreeGrafter"/>
</dbReference>
<feature type="active site" evidence="1">
    <location>
        <position position="372"/>
    </location>
</feature>
<dbReference type="EMBL" id="BPLQ01010661">
    <property type="protein sequence ID" value="GIY52330.1"/>
    <property type="molecule type" value="Genomic_DNA"/>
</dbReference>
<dbReference type="Pfam" id="PF13688">
    <property type="entry name" value="Reprolysin_5"/>
    <property type="match status" value="1"/>
</dbReference>
<evidence type="ECO:0000256" key="2">
    <source>
        <dbReference type="SAM" id="Phobius"/>
    </source>
</evidence>
<dbReference type="GO" id="GO:0004222">
    <property type="term" value="F:metalloendopeptidase activity"/>
    <property type="evidence" value="ECO:0007669"/>
    <property type="project" value="InterPro"/>
</dbReference>
<keyword evidence="5" id="KW-0378">Hydrolase</keyword>
<dbReference type="GO" id="GO:0007219">
    <property type="term" value="P:Notch signaling pathway"/>
    <property type="evidence" value="ECO:0007669"/>
    <property type="project" value="TreeGrafter"/>
</dbReference>
<feature type="domain" description="Disintegrin" evidence="3">
    <location>
        <begin position="437"/>
        <end position="529"/>
    </location>
</feature>
<dbReference type="PROSITE" id="PS50214">
    <property type="entry name" value="DISINTEGRIN_2"/>
    <property type="match status" value="1"/>
</dbReference>
<keyword evidence="1" id="KW-0479">Metal-binding</keyword>
<keyword evidence="6" id="KW-1185">Reference proteome</keyword>
<feature type="binding site" evidence="1">
    <location>
        <position position="381"/>
    </location>
    <ligand>
        <name>Zn(2+)</name>
        <dbReference type="ChEBI" id="CHEBI:29105"/>
        <note>catalytic</note>
    </ligand>
</feature>
<dbReference type="PANTHER" id="PTHR45702">
    <property type="entry name" value="ADAM10/ADAM17 METALLOPEPTIDASE FAMILY MEMBER"/>
    <property type="match status" value="1"/>
</dbReference>
<keyword evidence="5" id="KW-0645">Protease</keyword>
<reference evidence="5 6" key="1">
    <citation type="submission" date="2021-06" db="EMBL/GenBank/DDBJ databases">
        <title>Caerostris darwini draft genome.</title>
        <authorList>
            <person name="Kono N."/>
            <person name="Arakawa K."/>
        </authorList>
    </citation>
    <scope>NUCLEOTIDE SEQUENCE [LARGE SCALE GENOMIC DNA]</scope>
</reference>
<keyword evidence="2" id="KW-0812">Transmembrane</keyword>
<keyword evidence="5" id="KW-0482">Metalloprotease</keyword>
<dbReference type="PANTHER" id="PTHR45702:SF2">
    <property type="entry name" value="KUZBANIAN, ISOFORM A"/>
    <property type="match status" value="1"/>
</dbReference>
<proteinExistence type="predicted"/>
<dbReference type="InterPro" id="IPR051489">
    <property type="entry name" value="ADAM_Metalloproteinase"/>
</dbReference>
<protein>
    <submittedName>
        <fullName evidence="5">Disintegrin and metalloproteinase domain-containing protein 10</fullName>
    </submittedName>
</protein>
<comment type="caution">
    <text evidence="5">The sequence shown here is derived from an EMBL/GenBank/DDBJ whole genome shotgun (WGS) entry which is preliminary data.</text>
</comment>
<gene>
    <name evidence="5" type="primary">sup-17_2</name>
    <name evidence="5" type="ORF">CDAR_207891</name>
</gene>
<evidence type="ECO:0000256" key="1">
    <source>
        <dbReference type="PROSITE-ProRule" id="PRU00276"/>
    </source>
</evidence>
<feature type="binding site" evidence="1">
    <location>
        <position position="371"/>
    </location>
    <ligand>
        <name>Zn(2+)</name>
        <dbReference type="ChEBI" id="CHEBI:29105"/>
        <note>catalytic</note>
    </ligand>
</feature>
<dbReference type="Proteomes" id="UP001054837">
    <property type="component" value="Unassembled WGS sequence"/>
</dbReference>
<sequence>MFIQFHLCSAKIPNGFSDYLKSFEIAECEIVRSENKRSLIKNNGTLHNDEIEVLLKSRNKTFCLLLFEDELFNEVLSQTRLYSKNSSSDFRNNANKYSNTKFYEGIVKDKPRQTSVIGYLHHGIFSGTILYENTEYFVEPLKLLIPNSPFSLKVAIYKIEDINLTNTNATEPFLDWSLAFRISNITVNVSREGISLDNITDDLSCDIEIVADHTLYQYFRKDIDKLSAYLYTHAKHADKIFRKSDFTMSGKPDGIRIKVAKISIYKTAYDLNYPMISANSVSEYLTEFIKRKQESQYCLSISLSYRPFVGSAIGESFIPVVSYHNLAGGICEPTIFDADQNSMNFNIAAINVRHGQRPLLPLPISLLAFVHEIGHGFGSDHDNPNNKPCSPDSSKGKYLMHPKTLPLLEQRAEFSPCSRIAIREVLRKRGGCLKPVVATCGNAIREGAEECDCGWTSICNLVDSCCNPSDIEFPAVGCTLKGSGSKCSPKESDCCTDDCAVITHTKHMCYNSIYDCLSSFCDGVSPECPQIAQNVLNYSCEAKSLVCTRGTCNKTVCAIKDLEECECRDNLLDECLICCKTSTGCVPASELGILNPAGGKYMRKMGSRCNYGIYHCDATGICGEHRSVVREPQHSKRNTALIIFLSVLFIIVTIFLGFLVYRSVSAINLENLLLLRNHF</sequence>
<accession>A0AAV4U3L6</accession>
<evidence type="ECO:0000259" key="4">
    <source>
        <dbReference type="PROSITE" id="PS50215"/>
    </source>
</evidence>
<dbReference type="PROSITE" id="PS50215">
    <property type="entry name" value="ADAM_MEPRO"/>
    <property type="match status" value="1"/>
</dbReference>
<feature type="binding site" evidence="1">
    <location>
        <position position="375"/>
    </location>
    <ligand>
        <name>Zn(2+)</name>
        <dbReference type="ChEBI" id="CHEBI:29105"/>
        <note>catalytic</note>
    </ligand>
</feature>
<dbReference type="AlphaFoldDB" id="A0AAV4U3L6"/>
<dbReference type="InterPro" id="IPR024079">
    <property type="entry name" value="MetalloPept_cat_dom_sf"/>
</dbReference>
<evidence type="ECO:0000259" key="3">
    <source>
        <dbReference type="PROSITE" id="PS50214"/>
    </source>
</evidence>
<organism evidence="5 6">
    <name type="scientific">Caerostris darwini</name>
    <dbReference type="NCBI Taxonomy" id="1538125"/>
    <lineage>
        <taxon>Eukaryota</taxon>
        <taxon>Metazoa</taxon>
        <taxon>Ecdysozoa</taxon>
        <taxon>Arthropoda</taxon>
        <taxon>Chelicerata</taxon>
        <taxon>Arachnida</taxon>
        <taxon>Araneae</taxon>
        <taxon>Araneomorphae</taxon>
        <taxon>Entelegynae</taxon>
        <taxon>Araneoidea</taxon>
        <taxon>Araneidae</taxon>
        <taxon>Caerostris</taxon>
    </lineage>
</organism>
<dbReference type="GO" id="GO:0046872">
    <property type="term" value="F:metal ion binding"/>
    <property type="evidence" value="ECO:0007669"/>
    <property type="project" value="UniProtKB-KW"/>
</dbReference>
<feature type="domain" description="Peptidase M12B" evidence="4">
    <location>
        <begin position="203"/>
        <end position="428"/>
    </location>
</feature>
<comment type="caution">
    <text evidence="1">Lacks conserved residue(s) required for the propagation of feature annotation.</text>
</comment>
<keyword evidence="2" id="KW-1133">Transmembrane helix</keyword>
<feature type="transmembrane region" description="Helical" evidence="2">
    <location>
        <begin position="640"/>
        <end position="661"/>
    </location>
</feature>
<evidence type="ECO:0000313" key="6">
    <source>
        <dbReference type="Proteomes" id="UP001054837"/>
    </source>
</evidence>
<dbReference type="GO" id="GO:0006509">
    <property type="term" value="P:membrane protein ectodomain proteolysis"/>
    <property type="evidence" value="ECO:0007669"/>
    <property type="project" value="TreeGrafter"/>
</dbReference>
<dbReference type="InterPro" id="IPR036436">
    <property type="entry name" value="Disintegrin_dom_sf"/>
</dbReference>
<keyword evidence="1" id="KW-0862">Zinc</keyword>
<keyword evidence="2" id="KW-0472">Membrane</keyword>
<dbReference type="InterPro" id="IPR001762">
    <property type="entry name" value="Disintegrin_dom"/>
</dbReference>